<dbReference type="PaxDb" id="4097-A0A1S4ALV2"/>
<name>A0A1S4ALV2_TOBAC</name>
<dbReference type="RefSeq" id="XP_016477590.1">
    <property type="nucleotide sequence ID" value="XM_016622104.1"/>
</dbReference>
<gene>
    <name evidence="1" type="primary">LOC107799041</name>
</gene>
<dbReference type="OrthoDB" id="1113345at2759"/>
<sequence>MIEIPKCKVPIVSTIVVEKVHQAPNTYRNAKEVPSKEKEPINEARKVEHRVYKQLPRPPPLFPQRFSKQQQEEALKKISGYAKFMMDLVTKKKNVNFETIKVTHQCNAIISHTEVKKIECLGAFTIPCVIGVDKIRKSFA</sequence>
<dbReference type="KEGG" id="nta:107799041"/>
<proteinExistence type="predicted"/>
<organism evidence="1">
    <name type="scientific">Nicotiana tabacum</name>
    <name type="common">Common tobacco</name>
    <dbReference type="NCBI Taxonomy" id="4097"/>
    <lineage>
        <taxon>Eukaryota</taxon>
        <taxon>Viridiplantae</taxon>
        <taxon>Streptophyta</taxon>
        <taxon>Embryophyta</taxon>
        <taxon>Tracheophyta</taxon>
        <taxon>Spermatophyta</taxon>
        <taxon>Magnoliopsida</taxon>
        <taxon>eudicotyledons</taxon>
        <taxon>Gunneridae</taxon>
        <taxon>Pentapetalae</taxon>
        <taxon>asterids</taxon>
        <taxon>lamiids</taxon>
        <taxon>Solanales</taxon>
        <taxon>Solanaceae</taxon>
        <taxon>Nicotianoideae</taxon>
        <taxon>Nicotianeae</taxon>
        <taxon>Nicotiana</taxon>
    </lineage>
</organism>
<evidence type="ECO:0000313" key="1">
    <source>
        <dbReference type="RefSeq" id="XP_016477590.1"/>
    </source>
</evidence>
<dbReference type="AlphaFoldDB" id="A0A1S4ALV2"/>
<reference evidence="1" key="1">
    <citation type="submission" date="2025-08" db="UniProtKB">
        <authorList>
            <consortium name="RefSeq"/>
        </authorList>
    </citation>
    <scope>IDENTIFICATION</scope>
</reference>
<protein>
    <submittedName>
        <fullName evidence="1">Uncharacterized protein</fullName>
    </submittedName>
</protein>
<accession>A0A1S4ALV2</accession>